<dbReference type="AlphaFoldDB" id="A0A5B8MTV4"/>
<feature type="compositionally biased region" description="Basic residues" evidence="1">
    <location>
        <begin position="1"/>
        <end position="11"/>
    </location>
</feature>
<evidence type="ECO:0000313" key="2">
    <source>
        <dbReference type="EMBL" id="QDZ23085.1"/>
    </source>
</evidence>
<keyword evidence="3" id="KW-1185">Reference proteome</keyword>
<feature type="region of interest" description="Disordered" evidence="1">
    <location>
        <begin position="1"/>
        <end position="118"/>
    </location>
</feature>
<sequence>MAKVPVKRGSVKARSSFFEGLVEDNTPEKDKKDKEESPADKIGKPKWMQDLARKTDAHDGVVDKQLKSKLRERKMITDGRTPKKLPPRESQKAESPELAAMLQKARARAEAEAEAEEN</sequence>
<accession>A0A5B8MTV4</accession>
<gene>
    <name evidence="2" type="ORF">A3770_09p56030</name>
</gene>
<feature type="compositionally biased region" description="Basic and acidic residues" evidence="1">
    <location>
        <begin position="51"/>
        <end position="66"/>
    </location>
</feature>
<feature type="compositionally biased region" description="Basic and acidic residues" evidence="1">
    <location>
        <begin position="73"/>
        <end position="95"/>
    </location>
</feature>
<organism evidence="2 3">
    <name type="scientific">Chloropicon primus</name>
    <dbReference type="NCBI Taxonomy" id="1764295"/>
    <lineage>
        <taxon>Eukaryota</taxon>
        <taxon>Viridiplantae</taxon>
        <taxon>Chlorophyta</taxon>
        <taxon>Chloropicophyceae</taxon>
        <taxon>Chloropicales</taxon>
        <taxon>Chloropicaceae</taxon>
        <taxon>Chloropicon</taxon>
    </lineage>
</organism>
<dbReference type="Proteomes" id="UP000316726">
    <property type="component" value="Chromosome 9"/>
</dbReference>
<proteinExistence type="predicted"/>
<name>A0A5B8MTV4_9CHLO</name>
<dbReference type="EMBL" id="CP031042">
    <property type="protein sequence ID" value="QDZ23085.1"/>
    <property type="molecule type" value="Genomic_DNA"/>
</dbReference>
<reference evidence="2 3" key="1">
    <citation type="submission" date="2018-07" db="EMBL/GenBank/DDBJ databases">
        <title>The complete nuclear genome of the prasinophyte Chloropicon primus (CCMP1205).</title>
        <authorList>
            <person name="Pombert J.-F."/>
            <person name="Otis C."/>
            <person name="Turmel M."/>
            <person name="Lemieux C."/>
        </authorList>
    </citation>
    <scope>NUCLEOTIDE SEQUENCE [LARGE SCALE GENOMIC DNA]</scope>
    <source>
        <strain evidence="2 3">CCMP1205</strain>
    </source>
</reference>
<feature type="compositionally biased region" description="Basic and acidic residues" evidence="1">
    <location>
        <begin position="26"/>
        <end position="43"/>
    </location>
</feature>
<evidence type="ECO:0000256" key="1">
    <source>
        <dbReference type="SAM" id="MobiDB-lite"/>
    </source>
</evidence>
<protein>
    <submittedName>
        <fullName evidence="2">Uncharacterized protein</fullName>
    </submittedName>
</protein>
<evidence type="ECO:0000313" key="3">
    <source>
        <dbReference type="Proteomes" id="UP000316726"/>
    </source>
</evidence>